<dbReference type="InterPro" id="IPR011990">
    <property type="entry name" value="TPR-like_helical_dom_sf"/>
</dbReference>
<name>A0A812K7C9_SYMPI</name>
<proteinExistence type="predicted"/>
<gene>
    <name evidence="4" type="ORF">SPIL2461_LOCUS2703</name>
</gene>
<organism evidence="4 5">
    <name type="scientific">Symbiodinium pilosum</name>
    <name type="common">Dinoflagellate</name>
    <dbReference type="NCBI Taxonomy" id="2952"/>
    <lineage>
        <taxon>Eukaryota</taxon>
        <taxon>Sar</taxon>
        <taxon>Alveolata</taxon>
        <taxon>Dinophyceae</taxon>
        <taxon>Suessiales</taxon>
        <taxon>Symbiodiniaceae</taxon>
        <taxon>Symbiodinium</taxon>
    </lineage>
</organism>
<protein>
    <recommendedName>
        <fullName evidence="6">DUF547 domain-containing protein</fullName>
    </recommendedName>
</protein>
<dbReference type="EMBL" id="CAJNIZ010003025">
    <property type="protein sequence ID" value="CAE7217669.1"/>
    <property type="molecule type" value="Genomic_DNA"/>
</dbReference>
<feature type="region of interest" description="Disordered" evidence="1">
    <location>
        <begin position="385"/>
        <end position="405"/>
    </location>
</feature>
<reference evidence="4" key="1">
    <citation type="submission" date="2021-02" db="EMBL/GenBank/DDBJ databases">
        <authorList>
            <person name="Dougan E. K."/>
            <person name="Rhodes N."/>
            <person name="Thang M."/>
            <person name="Chan C."/>
        </authorList>
    </citation>
    <scope>NUCLEOTIDE SEQUENCE</scope>
</reference>
<evidence type="ECO:0000256" key="1">
    <source>
        <dbReference type="SAM" id="MobiDB-lite"/>
    </source>
</evidence>
<dbReference type="Gene3D" id="1.25.40.10">
    <property type="entry name" value="Tetratricopeptide repeat domain"/>
    <property type="match status" value="1"/>
</dbReference>
<evidence type="ECO:0008006" key="6">
    <source>
        <dbReference type="Google" id="ProtNLM"/>
    </source>
</evidence>
<feature type="domain" description="DUF547" evidence="2">
    <location>
        <begin position="709"/>
        <end position="777"/>
    </location>
</feature>
<evidence type="ECO:0000259" key="2">
    <source>
        <dbReference type="Pfam" id="PF04784"/>
    </source>
</evidence>
<dbReference type="PANTHER" id="PTHR46361:SF3">
    <property type="entry name" value="ELECTRON CARRIER_ PROTEIN DISULFIDE OXIDOREDUCTASE"/>
    <property type="match status" value="1"/>
</dbReference>
<evidence type="ECO:0000259" key="3">
    <source>
        <dbReference type="Pfam" id="PF08588"/>
    </source>
</evidence>
<evidence type="ECO:0000313" key="4">
    <source>
        <dbReference type="EMBL" id="CAE7217669.1"/>
    </source>
</evidence>
<dbReference type="InterPro" id="IPR006869">
    <property type="entry name" value="DUF547"/>
</dbReference>
<feature type="compositionally biased region" description="Pro residues" evidence="1">
    <location>
        <begin position="572"/>
        <end position="586"/>
    </location>
</feature>
<dbReference type="OrthoDB" id="418495at2759"/>
<feature type="domain" description="Domain of unknown function at the cortex 1" evidence="3">
    <location>
        <begin position="16"/>
        <end position="213"/>
    </location>
</feature>
<feature type="region of interest" description="Disordered" evidence="1">
    <location>
        <begin position="555"/>
        <end position="595"/>
    </location>
</feature>
<sequence length="1225" mass="134621">MAARSRPFFLSLGTTNGERVPVEINGRPVEFDSPGFKGLFHVIHDTGNEPGNVKPEHTHGPRKGLIVQFQGKFKHNATMGQENSTNIWAGGTLDGELNLGWIMSNVVSVGAKFAKKKTGGRFVIDLGSKTSPCQMGFHIRALMCFVRTPDGEEPPQLGSEEVENIAWAGPGLLEVDTTSTYTFIWRVAYLDLCTWELLKVPAISPLPLESVLGEIKSGCAFIYDLGRCGGEHPNWRDSLILQIFFARGSEGDDWQIDKKQSADVPAGLDDESPKTVLEVASDASEEGSAAGSDVQELLVADDQSDSETTQDSLDEDAIYDQDEDEMRALSKSHSAALLQIESWRYTCCAVKTLEQFRHVVSAQLEEESKLRNVVVRAAVTGTMTPEQTDASVEGSPRLDAGHMSSPARLANKVRRRTLGQRRRVQLMPPRFFVAADSVVCGLAFAHARQGRASVIQEALVGSVHFEGRICEELLRLSSDGFLRCFTPYDCEKPRISVHAGEILQIEALPGPCLGRFMLWQVHTFLRVFVFCCADSAEREQWMSNLSRMVAQVGCDTPHVETNPKDSKSSPEPGSPREPSQEPPSPKTPATWKSGRSNPVDVFSFSIAKKAAGRVAGGARNGLRAITGGQRVPSKEAMLLMDSTRARRWGHRRRLVLNDRILASLPEKPLAPDFSACLLEKAISLGAEPAAADVTSFLDATCLFKAASFQDWTDAELLAFWINTYHCLLLHGLLIFGAPQTKSELNNFRNRVSYLIGSRPMSLREIESAMLRMPKSDPQAAHQARVRARQLLGFCGLCRGRPVASHPNSPISPGNQKLQPKGTAPMCLPKMPLPKGPWTYDKMQACLYIGSSPEIWLPPKQDLRVVLTLNRGTLSSLSAIPIIQAGAIDMQLNELAHQFVSTFVEVQLRDGMPQKVTLPVWCRALLQEFRHDEAQLLAFIWKFMSKEAPQLPEKKVQLKFKKFPQESRQRAQFFKAILGAQEAKPTLAFDALDSAAKASSVSLLQETHRRLPSALDTILCSSTLDSCGKASAWDQMLDVLDSIQRHSLQRNIHADGLQLLDTSFIALLSAFTSPTWKQALQWHSLAGQEGFRGDAAITNCAIAACAAASSWQLCMQLLRVTADIYGWTAAMSGSSCSGGWEGALQMLAGACHSELEPTSVTFNALAGAGSDVDTNCMFPWLTSLTFLKRCQADVKTCSSLMAGVTRAHNWRQACSGREHCETLRQW</sequence>
<dbReference type="Proteomes" id="UP000649617">
    <property type="component" value="Unassembled WGS sequence"/>
</dbReference>
<comment type="caution">
    <text evidence="4">The sequence shown here is derived from an EMBL/GenBank/DDBJ whole genome shotgun (WGS) entry which is preliminary data.</text>
</comment>
<dbReference type="Pfam" id="PF08588">
    <property type="entry name" value="Duc1"/>
    <property type="match status" value="1"/>
</dbReference>
<dbReference type="PANTHER" id="PTHR46361">
    <property type="entry name" value="ELECTRON CARRIER/ PROTEIN DISULFIDE OXIDOREDUCTASE"/>
    <property type="match status" value="1"/>
</dbReference>
<accession>A0A812K7C9</accession>
<dbReference type="InterPro" id="IPR013897">
    <property type="entry name" value="Duc1"/>
</dbReference>
<evidence type="ECO:0000313" key="5">
    <source>
        <dbReference type="Proteomes" id="UP000649617"/>
    </source>
</evidence>
<dbReference type="AlphaFoldDB" id="A0A812K7C9"/>
<dbReference type="SUPFAM" id="SSF50729">
    <property type="entry name" value="PH domain-like"/>
    <property type="match status" value="1"/>
</dbReference>
<dbReference type="Pfam" id="PF04784">
    <property type="entry name" value="DUF547"/>
    <property type="match status" value="1"/>
</dbReference>
<feature type="compositionally biased region" description="Basic and acidic residues" evidence="1">
    <location>
        <begin position="557"/>
        <end position="568"/>
    </location>
</feature>
<keyword evidence="5" id="KW-1185">Reference proteome</keyword>